<reference evidence="1" key="1">
    <citation type="submission" date="2019-07" db="EMBL/GenBank/DDBJ databases">
        <title>Helicobacter labacensis sp. nov., Helicobacter mehlei sp. nov. and Helicobacter vulpis sp. nov., isolated from gastric mucosa of red fox (Vulpis vulpis).</title>
        <authorList>
            <person name="Kusar D."/>
            <person name="Gruntar I."/>
            <person name="Pate M."/>
            <person name="Zajc U."/>
            <person name="Ocepek M."/>
        </authorList>
    </citation>
    <scope>NUCLEOTIDE SEQUENCE [LARGE SCALE GENOMIC DNA]</scope>
    <source>
        <strain evidence="1">L8b</strain>
    </source>
</reference>
<organism evidence="1 2">
    <name type="scientific">Helicobacter mehlei</name>
    <dbReference type="NCBI Taxonomy" id="2316080"/>
    <lineage>
        <taxon>Bacteria</taxon>
        <taxon>Pseudomonadati</taxon>
        <taxon>Campylobacterota</taxon>
        <taxon>Epsilonproteobacteria</taxon>
        <taxon>Campylobacterales</taxon>
        <taxon>Helicobacteraceae</taxon>
        <taxon>Helicobacter</taxon>
    </lineage>
</organism>
<gene>
    <name evidence="1" type="ORF">FNE76_01240</name>
</gene>
<comment type="caution">
    <text evidence="1">The sequence shown here is derived from an EMBL/GenBank/DDBJ whole genome shotgun (WGS) entry which is preliminary data.</text>
</comment>
<name>A0A553V2G2_9HELI</name>
<reference evidence="1" key="2">
    <citation type="submission" date="2019-07" db="EMBL/GenBank/DDBJ databases">
        <authorList>
            <person name="Papic B."/>
        </authorList>
    </citation>
    <scope>NUCLEOTIDE SEQUENCE [LARGE SCALE GENOMIC DNA]</scope>
    <source>
        <strain evidence="1">L8b</strain>
    </source>
</reference>
<dbReference type="EMBL" id="VKGC01000002">
    <property type="protein sequence ID" value="TSA86584.1"/>
    <property type="molecule type" value="Genomic_DNA"/>
</dbReference>
<dbReference type="Proteomes" id="UP000319322">
    <property type="component" value="Unassembled WGS sequence"/>
</dbReference>
<protein>
    <submittedName>
        <fullName evidence="1">Uncharacterized protein</fullName>
    </submittedName>
</protein>
<accession>A0A553V2G2</accession>
<keyword evidence="2" id="KW-1185">Reference proteome</keyword>
<proteinExistence type="predicted"/>
<sequence>MLNSICVVRRGGLPLSFVALKVCCSSGEYRVLDVLQVGSATQATTDLSINYQPRRKAPSFSYGEYVKKRDVLSKKRGIA</sequence>
<evidence type="ECO:0000313" key="2">
    <source>
        <dbReference type="Proteomes" id="UP000319322"/>
    </source>
</evidence>
<evidence type="ECO:0000313" key="1">
    <source>
        <dbReference type="EMBL" id="TSA86584.1"/>
    </source>
</evidence>
<dbReference type="RefSeq" id="WP_120948308.1">
    <property type="nucleotide sequence ID" value="NZ_QXQS01000008.1"/>
</dbReference>
<dbReference type="AlphaFoldDB" id="A0A553V2G2"/>